<dbReference type="GO" id="GO:0009277">
    <property type="term" value="C:fungal-type cell wall"/>
    <property type="evidence" value="ECO:0007669"/>
    <property type="project" value="InterPro"/>
</dbReference>
<comment type="similarity">
    <text evidence="5">Belongs to the fungal hydrophobin family.</text>
</comment>
<feature type="signal peptide" evidence="5">
    <location>
        <begin position="1"/>
        <end position="18"/>
    </location>
</feature>
<keyword evidence="2 5" id="KW-1015">Disulfide bond</keyword>
<reference evidence="7" key="1">
    <citation type="journal article" date="2017" name="Genome Biol.">
        <title>Comparative genomics reveals high biological diversity and specific adaptations in the industrially and medically important fungal genus Aspergillus.</title>
        <authorList>
            <person name="de Vries R.P."/>
            <person name="Riley R."/>
            <person name="Wiebenga A."/>
            <person name="Aguilar-Osorio G."/>
            <person name="Amillis S."/>
            <person name="Uchima C.A."/>
            <person name="Anderluh G."/>
            <person name="Asadollahi M."/>
            <person name="Askin M."/>
            <person name="Barry K."/>
            <person name="Battaglia E."/>
            <person name="Bayram O."/>
            <person name="Benocci T."/>
            <person name="Braus-Stromeyer S.A."/>
            <person name="Caldana C."/>
            <person name="Canovas D."/>
            <person name="Cerqueira G.C."/>
            <person name="Chen F."/>
            <person name="Chen W."/>
            <person name="Choi C."/>
            <person name="Clum A."/>
            <person name="Dos Santos R.A."/>
            <person name="Damasio A.R."/>
            <person name="Diallinas G."/>
            <person name="Emri T."/>
            <person name="Fekete E."/>
            <person name="Flipphi M."/>
            <person name="Freyberg S."/>
            <person name="Gallo A."/>
            <person name="Gournas C."/>
            <person name="Habgood R."/>
            <person name="Hainaut M."/>
            <person name="Harispe M.L."/>
            <person name="Henrissat B."/>
            <person name="Hilden K.S."/>
            <person name="Hope R."/>
            <person name="Hossain A."/>
            <person name="Karabika E."/>
            <person name="Karaffa L."/>
            <person name="Karanyi Z."/>
            <person name="Krasevec N."/>
            <person name="Kuo A."/>
            <person name="Kusch H."/>
            <person name="LaButti K."/>
            <person name="Lagendijk E.L."/>
            <person name="Lapidus A."/>
            <person name="Levasseur A."/>
            <person name="Lindquist E."/>
            <person name="Lipzen A."/>
            <person name="Logrieco A.F."/>
            <person name="MacCabe A."/>
            <person name="Maekelae M.R."/>
            <person name="Malavazi I."/>
            <person name="Melin P."/>
            <person name="Meyer V."/>
            <person name="Mielnichuk N."/>
            <person name="Miskei M."/>
            <person name="Molnar A.P."/>
            <person name="Mule G."/>
            <person name="Ngan C.Y."/>
            <person name="Orejas M."/>
            <person name="Orosz E."/>
            <person name="Ouedraogo J.P."/>
            <person name="Overkamp K.M."/>
            <person name="Park H.-S."/>
            <person name="Perrone G."/>
            <person name="Piumi F."/>
            <person name="Punt P.J."/>
            <person name="Ram A.F."/>
            <person name="Ramon A."/>
            <person name="Rauscher S."/>
            <person name="Record E."/>
            <person name="Riano-Pachon D.M."/>
            <person name="Robert V."/>
            <person name="Roehrig J."/>
            <person name="Ruller R."/>
            <person name="Salamov A."/>
            <person name="Salih N.S."/>
            <person name="Samson R.A."/>
            <person name="Sandor E."/>
            <person name="Sanguinetti M."/>
            <person name="Schuetze T."/>
            <person name="Sepcic K."/>
            <person name="Shelest E."/>
            <person name="Sherlock G."/>
            <person name="Sophianopoulou V."/>
            <person name="Squina F.M."/>
            <person name="Sun H."/>
            <person name="Susca A."/>
            <person name="Todd R.B."/>
            <person name="Tsang A."/>
            <person name="Unkles S.E."/>
            <person name="van de Wiele N."/>
            <person name="van Rossen-Uffink D."/>
            <person name="Oliveira J.V."/>
            <person name="Vesth T.C."/>
            <person name="Visser J."/>
            <person name="Yu J.-H."/>
            <person name="Zhou M."/>
            <person name="Andersen M.R."/>
            <person name="Archer D.B."/>
            <person name="Baker S.E."/>
            <person name="Benoit I."/>
            <person name="Brakhage A.A."/>
            <person name="Braus G.H."/>
            <person name="Fischer R."/>
            <person name="Frisvad J.C."/>
            <person name="Goldman G.H."/>
            <person name="Houbraken J."/>
            <person name="Oakley B."/>
            <person name="Pocsi I."/>
            <person name="Scazzocchio C."/>
            <person name="Seiboth B."/>
            <person name="vanKuyk P.A."/>
            <person name="Wortman J."/>
            <person name="Dyer P.S."/>
            <person name="Grigoriev I.V."/>
        </authorList>
    </citation>
    <scope>NUCLEOTIDE SEQUENCE [LARGE SCALE GENOMIC DNA]</scope>
    <source>
        <strain evidence="7">CBS 583.65</strain>
    </source>
</reference>
<dbReference type="Pfam" id="PF01185">
    <property type="entry name" value="Hydrophobin"/>
    <property type="match status" value="1"/>
</dbReference>
<comment type="subcellular location">
    <subcellularLocation>
        <location evidence="5">Secreted</location>
        <location evidence="5">Cell wall</location>
    </subcellularLocation>
    <subcellularLocation>
        <location evidence="4">Spore wall</location>
    </subcellularLocation>
</comment>
<proteinExistence type="inferred from homology"/>
<name>A0A1L9PZM8_ASPVE</name>
<dbReference type="SMART" id="SM00075">
    <property type="entry name" value="HYDRO"/>
    <property type="match status" value="1"/>
</dbReference>
<keyword evidence="5" id="KW-0134">Cell wall</keyword>
<accession>A0A1L9PZM8</accession>
<dbReference type="RefSeq" id="XP_040672732.1">
    <property type="nucleotide sequence ID" value="XM_040809340.1"/>
</dbReference>
<keyword evidence="3" id="KW-0183">Conidiation</keyword>
<protein>
    <recommendedName>
        <fullName evidence="5">Hydrophobin</fullName>
    </recommendedName>
</protein>
<organism evidence="6 7">
    <name type="scientific">Aspergillus versicolor CBS 583.65</name>
    <dbReference type="NCBI Taxonomy" id="1036611"/>
    <lineage>
        <taxon>Eukaryota</taxon>
        <taxon>Fungi</taxon>
        <taxon>Dikarya</taxon>
        <taxon>Ascomycota</taxon>
        <taxon>Pezizomycotina</taxon>
        <taxon>Eurotiomycetes</taxon>
        <taxon>Eurotiomycetidae</taxon>
        <taxon>Eurotiales</taxon>
        <taxon>Aspergillaceae</taxon>
        <taxon>Aspergillus</taxon>
        <taxon>Aspergillus subgen. Nidulantes</taxon>
    </lineage>
</organism>
<sequence length="154" mass="15253">MKFTFATAIAAFAASVVAAPPGQAAGNGVGNAGNSNVRFPVSQDTTVEQASTKCGDQAQLSCCNEATYAGDTTTEQQGVLAGALSGLLGQGSGAEGLGLFKGCSKLDVAALIGVQDLINKNCQQNIACCQNSPSEANGDLIGLGLPCIALGSLL</sequence>
<dbReference type="InterPro" id="IPR001338">
    <property type="entry name" value="Class_I_Hydrophobin"/>
</dbReference>
<dbReference type="GeneID" id="63724851"/>
<dbReference type="STRING" id="1036611.A0A1L9PZM8"/>
<dbReference type="EMBL" id="KV878136">
    <property type="protein sequence ID" value="OJJ06970.1"/>
    <property type="molecule type" value="Genomic_DNA"/>
</dbReference>
<gene>
    <name evidence="6" type="ORF">ASPVEDRAFT_201394</name>
</gene>
<dbReference type="GO" id="GO:0048315">
    <property type="term" value="P:conidium formation"/>
    <property type="evidence" value="ECO:0007669"/>
    <property type="project" value="UniProtKB-KW"/>
</dbReference>
<evidence type="ECO:0000313" key="6">
    <source>
        <dbReference type="EMBL" id="OJJ06970.1"/>
    </source>
</evidence>
<dbReference type="Proteomes" id="UP000184073">
    <property type="component" value="Unassembled WGS sequence"/>
</dbReference>
<keyword evidence="1" id="KW-0749">Sporulation</keyword>
<dbReference type="SMR" id="A0A1L9PZM8"/>
<evidence type="ECO:0000256" key="5">
    <source>
        <dbReference type="RuleBase" id="RU365009"/>
    </source>
</evidence>
<keyword evidence="7" id="KW-1185">Reference proteome</keyword>
<evidence type="ECO:0000256" key="3">
    <source>
        <dbReference type="ARBA" id="ARBA00023321"/>
    </source>
</evidence>
<keyword evidence="5" id="KW-0964">Secreted</keyword>
<feature type="chain" id="PRO_5013986599" description="Hydrophobin" evidence="5">
    <location>
        <begin position="19"/>
        <end position="154"/>
    </location>
</feature>
<dbReference type="VEuPathDB" id="FungiDB:ASPVEDRAFT_201394"/>
<dbReference type="GO" id="GO:0031160">
    <property type="term" value="C:spore wall"/>
    <property type="evidence" value="ECO:0007669"/>
    <property type="project" value="UniProtKB-SubCell"/>
</dbReference>
<evidence type="ECO:0000313" key="7">
    <source>
        <dbReference type="Proteomes" id="UP000184073"/>
    </source>
</evidence>
<dbReference type="GO" id="GO:0030435">
    <property type="term" value="P:sporulation resulting in formation of a cellular spore"/>
    <property type="evidence" value="ECO:0007669"/>
    <property type="project" value="UniProtKB-KW"/>
</dbReference>
<dbReference type="AlphaFoldDB" id="A0A1L9PZM8"/>
<evidence type="ECO:0000256" key="1">
    <source>
        <dbReference type="ARBA" id="ARBA00022969"/>
    </source>
</evidence>
<dbReference type="GO" id="GO:0005199">
    <property type="term" value="F:structural constituent of cell wall"/>
    <property type="evidence" value="ECO:0007669"/>
    <property type="project" value="InterPro"/>
</dbReference>
<evidence type="ECO:0000256" key="4">
    <source>
        <dbReference type="ARBA" id="ARBA00093443"/>
    </source>
</evidence>
<dbReference type="OrthoDB" id="4225815at2759"/>
<keyword evidence="5" id="KW-0732">Signal</keyword>
<evidence type="ECO:0000256" key="2">
    <source>
        <dbReference type="ARBA" id="ARBA00023157"/>
    </source>
</evidence>